<dbReference type="PANTHER" id="PTHR33444:SF2">
    <property type="entry name" value="MARVEL DOMAIN-CONTAINING PROTEIN"/>
    <property type="match status" value="1"/>
</dbReference>
<dbReference type="OrthoDB" id="6157510at2759"/>
<keyword evidence="1" id="KW-0472">Membrane</keyword>
<evidence type="ECO:0000313" key="2">
    <source>
        <dbReference type="EMBL" id="KAB7507818.1"/>
    </source>
</evidence>
<feature type="transmembrane region" description="Helical" evidence="1">
    <location>
        <begin position="135"/>
        <end position="153"/>
    </location>
</feature>
<dbReference type="EMBL" id="SEYY01000200">
    <property type="protein sequence ID" value="KAB7507818.1"/>
    <property type="molecule type" value="Genomic_DNA"/>
</dbReference>
<name>A0A5N5TNT5_9CRUS</name>
<proteinExistence type="predicted"/>
<keyword evidence="3" id="KW-1185">Reference proteome</keyword>
<feature type="transmembrane region" description="Helical" evidence="1">
    <location>
        <begin position="182"/>
        <end position="202"/>
    </location>
</feature>
<evidence type="ECO:0000256" key="1">
    <source>
        <dbReference type="SAM" id="Phobius"/>
    </source>
</evidence>
<gene>
    <name evidence="2" type="ORF">Anas_06671</name>
</gene>
<comment type="caution">
    <text evidence="2">The sequence shown here is derived from an EMBL/GenBank/DDBJ whole genome shotgun (WGS) entry which is preliminary data.</text>
</comment>
<dbReference type="InterPro" id="IPR040350">
    <property type="entry name" value="TMEM272"/>
</dbReference>
<evidence type="ECO:0000313" key="3">
    <source>
        <dbReference type="Proteomes" id="UP000326759"/>
    </source>
</evidence>
<evidence type="ECO:0008006" key="4">
    <source>
        <dbReference type="Google" id="ProtNLM"/>
    </source>
</evidence>
<dbReference type="PANTHER" id="PTHR33444">
    <property type="entry name" value="SI:DKEY-19B23.12-RELATED"/>
    <property type="match status" value="1"/>
</dbReference>
<keyword evidence="1" id="KW-1133">Transmembrane helix</keyword>
<feature type="transmembrane region" description="Helical" evidence="1">
    <location>
        <begin position="214"/>
        <end position="237"/>
    </location>
</feature>
<organism evidence="2 3">
    <name type="scientific">Armadillidium nasatum</name>
    <dbReference type="NCBI Taxonomy" id="96803"/>
    <lineage>
        <taxon>Eukaryota</taxon>
        <taxon>Metazoa</taxon>
        <taxon>Ecdysozoa</taxon>
        <taxon>Arthropoda</taxon>
        <taxon>Crustacea</taxon>
        <taxon>Multicrustacea</taxon>
        <taxon>Malacostraca</taxon>
        <taxon>Eumalacostraca</taxon>
        <taxon>Peracarida</taxon>
        <taxon>Isopoda</taxon>
        <taxon>Oniscidea</taxon>
        <taxon>Crinocheta</taxon>
        <taxon>Armadillidiidae</taxon>
        <taxon>Armadillidium</taxon>
    </lineage>
</organism>
<accession>A0A5N5TNT5</accession>
<feature type="transmembrane region" description="Helical" evidence="1">
    <location>
        <begin position="95"/>
        <end position="123"/>
    </location>
</feature>
<keyword evidence="1" id="KW-0812">Transmembrane</keyword>
<dbReference type="AlphaFoldDB" id="A0A5N5TNT5"/>
<sequence length="244" mass="27607">MGETSAVQSGNMSVQLNDDRSTNIVINPNPLPLPPPCESAPPQYLPPFHVGPGPPPSYEECQDLNVPPPSYESLFGRVRDVEKNSNGFVDFLKNLLILFFGTAGCTLMISVTVIIPILMIIIGSLKMDECPAERFVPIYLVVGGSFGVLKNLLNFNSRFHLALTEEEEAHLPWHKRLHFQSLLNFFLTGWFITGCVWVYRIYEPNYTDRSSSRYCNYTLYMFAFWLVTSVFLTRYHLAANQSLG</sequence>
<reference evidence="2 3" key="1">
    <citation type="journal article" date="2019" name="PLoS Biol.">
        <title>Sex chromosomes control vertical transmission of feminizing Wolbachia symbionts in an isopod.</title>
        <authorList>
            <person name="Becking T."/>
            <person name="Chebbi M.A."/>
            <person name="Giraud I."/>
            <person name="Moumen B."/>
            <person name="Laverre T."/>
            <person name="Caubet Y."/>
            <person name="Peccoud J."/>
            <person name="Gilbert C."/>
            <person name="Cordaux R."/>
        </authorList>
    </citation>
    <scope>NUCLEOTIDE SEQUENCE [LARGE SCALE GENOMIC DNA]</scope>
    <source>
        <strain evidence="2">ANa2</strain>
        <tissue evidence="2">Whole body excluding digestive tract and cuticle</tissue>
    </source>
</reference>
<dbReference type="Proteomes" id="UP000326759">
    <property type="component" value="Unassembled WGS sequence"/>
</dbReference>
<protein>
    <recommendedName>
        <fullName evidence="4">Transmembrane protein</fullName>
    </recommendedName>
</protein>